<evidence type="ECO:0000256" key="4">
    <source>
        <dbReference type="ARBA" id="ARBA00022475"/>
    </source>
</evidence>
<dbReference type="RefSeq" id="WP_075633292.1">
    <property type="nucleotide sequence ID" value="NZ_MKIO01000019.1"/>
</dbReference>
<feature type="transmembrane region" description="Helical" evidence="10">
    <location>
        <begin position="143"/>
        <end position="160"/>
    </location>
</feature>
<evidence type="ECO:0000256" key="2">
    <source>
        <dbReference type="ARBA" id="ARBA00022448"/>
    </source>
</evidence>
<feature type="transmembrane region" description="Helical" evidence="10">
    <location>
        <begin position="104"/>
        <end position="123"/>
    </location>
</feature>
<dbReference type="STRING" id="1672749.BJF92_06355"/>
<dbReference type="GO" id="GO:0005886">
    <property type="term" value="C:plasma membrane"/>
    <property type="evidence" value="ECO:0007669"/>
    <property type="project" value="UniProtKB-SubCell"/>
</dbReference>
<feature type="transmembrane region" description="Helical" evidence="10">
    <location>
        <begin position="284"/>
        <end position="304"/>
    </location>
</feature>
<gene>
    <name evidence="11" type="ORF">BJF92_06355</name>
</gene>
<keyword evidence="4" id="KW-1003">Cell membrane</keyword>
<feature type="transmembrane region" description="Helical" evidence="10">
    <location>
        <begin position="406"/>
        <end position="428"/>
    </location>
</feature>
<keyword evidence="3" id="KW-0050">Antiport</keyword>
<dbReference type="Proteomes" id="UP000186143">
    <property type="component" value="Unassembled WGS sequence"/>
</dbReference>
<evidence type="ECO:0000256" key="5">
    <source>
        <dbReference type="ARBA" id="ARBA00022692"/>
    </source>
</evidence>
<feature type="transmembrane region" description="Helical" evidence="10">
    <location>
        <begin position="434"/>
        <end position="452"/>
    </location>
</feature>
<keyword evidence="8 10" id="KW-0472">Membrane</keyword>
<dbReference type="EMBL" id="MKIO01000019">
    <property type="protein sequence ID" value="OLP57273.1"/>
    <property type="molecule type" value="Genomic_DNA"/>
</dbReference>
<feature type="transmembrane region" description="Helical" evidence="10">
    <location>
        <begin position="62"/>
        <end position="83"/>
    </location>
</feature>
<feature type="transmembrane region" description="Helical" evidence="10">
    <location>
        <begin position="172"/>
        <end position="194"/>
    </location>
</feature>
<protein>
    <recommendedName>
        <fullName evidence="9">Multidrug-efflux transporter</fullName>
    </recommendedName>
</protein>
<feature type="transmembrane region" description="Helical" evidence="10">
    <location>
        <begin position="324"/>
        <end position="353"/>
    </location>
</feature>
<evidence type="ECO:0000313" key="12">
    <source>
        <dbReference type="Proteomes" id="UP000186143"/>
    </source>
</evidence>
<dbReference type="CDD" id="cd13131">
    <property type="entry name" value="MATE_NorM_like"/>
    <property type="match status" value="1"/>
</dbReference>
<dbReference type="InterPro" id="IPR002528">
    <property type="entry name" value="MATE_fam"/>
</dbReference>
<evidence type="ECO:0000256" key="6">
    <source>
        <dbReference type="ARBA" id="ARBA00022989"/>
    </source>
</evidence>
<dbReference type="PANTHER" id="PTHR43298">
    <property type="entry name" value="MULTIDRUG RESISTANCE PROTEIN NORM-RELATED"/>
    <property type="match status" value="1"/>
</dbReference>
<dbReference type="Pfam" id="PF01554">
    <property type="entry name" value="MatE"/>
    <property type="match status" value="2"/>
</dbReference>
<feature type="transmembrane region" description="Helical" evidence="10">
    <location>
        <begin position="206"/>
        <end position="225"/>
    </location>
</feature>
<evidence type="ECO:0000256" key="10">
    <source>
        <dbReference type="SAM" id="Phobius"/>
    </source>
</evidence>
<feature type="transmembrane region" description="Helical" evidence="10">
    <location>
        <begin position="365"/>
        <end position="385"/>
    </location>
</feature>
<dbReference type="PANTHER" id="PTHR43298:SF2">
    <property type="entry name" value="FMN_FAD EXPORTER YEEO-RELATED"/>
    <property type="match status" value="1"/>
</dbReference>
<keyword evidence="5 10" id="KW-0812">Transmembrane</keyword>
<evidence type="ECO:0000256" key="8">
    <source>
        <dbReference type="ARBA" id="ARBA00023136"/>
    </source>
</evidence>
<evidence type="ECO:0000256" key="1">
    <source>
        <dbReference type="ARBA" id="ARBA00004429"/>
    </source>
</evidence>
<dbReference type="GO" id="GO:0006811">
    <property type="term" value="P:monoatomic ion transport"/>
    <property type="evidence" value="ECO:0007669"/>
    <property type="project" value="UniProtKB-KW"/>
</dbReference>
<accession>A0A1Q9APC2</accession>
<evidence type="ECO:0000256" key="3">
    <source>
        <dbReference type="ARBA" id="ARBA00022449"/>
    </source>
</evidence>
<feature type="transmembrane region" description="Helical" evidence="10">
    <location>
        <begin position="21"/>
        <end position="42"/>
    </location>
</feature>
<comment type="caution">
    <text evidence="11">The sequence shown here is derived from an EMBL/GenBank/DDBJ whole genome shotgun (WGS) entry which is preliminary data.</text>
</comment>
<proteinExistence type="predicted"/>
<organism evidence="11 12">
    <name type="scientific">Xaviernesmea rhizosphaerae</name>
    <dbReference type="NCBI Taxonomy" id="1672749"/>
    <lineage>
        <taxon>Bacteria</taxon>
        <taxon>Pseudomonadati</taxon>
        <taxon>Pseudomonadota</taxon>
        <taxon>Alphaproteobacteria</taxon>
        <taxon>Hyphomicrobiales</taxon>
        <taxon>Rhizobiaceae</taxon>
        <taxon>Rhizobium/Agrobacterium group</taxon>
        <taxon>Xaviernesmea</taxon>
    </lineage>
</organism>
<dbReference type="PIRSF" id="PIRSF006603">
    <property type="entry name" value="DinF"/>
    <property type="match status" value="1"/>
</dbReference>
<comment type="subcellular location">
    <subcellularLocation>
        <location evidence="1">Cell inner membrane</location>
        <topology evidence="1">Multi-pass membrane protein</topology>
    </subcellularLocation>
</comment>
<evidence type="ECO:0000256" key="7">
    <source>
        <dbReference type="ARBA" id="ARBA00023065"/>
    </source>
</evidence>
<dbReference type="NCBIfam" id="TIGR00797">
    <property type="entry name" value="matE"/>
    <property type="match status" value="1"/>
</dbReference>
<evidence type="ECO:0000313" key="11">
    <source>
        <dbReference type="EMBL" id="OLP57273.1"/>
    </source>
</evidence>
<keyword evidence="7" id="KW-0406">Ion transport</keyword>
<reference evidence="11 12" key="1">
    <citation type="submission" date="2016-09" db="EMBL/GenBank/DDBJ databases">
        <title>Rhizobium sp. nov., a novel species isolated from the rice rhizosphere.</title>
        <authorList>
            <person name="Zhao J."/>
            <person name="Zhang X."/>
        </authorList>
    </citation>
    <scope>NUCLEOTIDE SEQUENCE [LARGE SCALE GENOMIC DNA]</scope>
    <source>
        <strain evidence="11 12">MH17</strain>
    </source>
</reference>
<keyword evidence="6 10" id="KW-1133">Transmembrane helix</keyword>
<dbReference type="GO" id="GO:0042910">
    <property type="term" value="F:xenobiotic transmembrane transporter activity"/>
    <property type="evidence" value="ECO:0007669"/>
    <property type="project" value="InterPro"/>
</dbReference>
<evidence type="ECO:0000256" key="9">
    <source>
        <dbReference type="ARBA" id="ARBA00031636"/>
    </source>
</evidence>
<sequence length="466" mass="49883">MHAHTGAMPRGGISDNSWWTHFRASLLLGLPFIAAQVAQVAIHTTDILMIGRLGTVELAAMVLSGQVFFTVFVFGSGFANAVVPMVAQAKGRGDPVSIRRSVRMGLWVVLLYGLLTAPLLWHAEHILILMGQQPDVAALVGRYMRIAQWGIFPALGFMVLRAFLSALERAGVILYITLAVLGLNALFCYILIFGHLGLPALGMEGAAISALLVNLMSLVLAVTYLRRLPETRDVALFTRFWRPDWSAFFEVVRLGLPIAITILAEVSLFTVASLLMGMIGTTELAAHGIALQFASIAFMVPLGLAQVATVRVGLAHGRRDGEGLVRAAVAVLVLGCLCALVGSLIFALFPVALASLYLDTSRSDAAEVLALAAPFLIVAGAFQLVDGLQALASGVLRGLKDTTVPMVLALISYWAIGFLSAWALAFPLGFGGIGVWYGFLIGLTAAAVSLNWRVYRFVRRERALLG</sequence>
<dbReference type="AlphaFoldDB" id="A0A1Q9APC2"/>
<keyword evidence="2" id="KW-0813">Transport</keyword>
<dbReference type="InterPro" id="IPR048279">
    <property type="entry name" value="MdtK-like"/>
</dbReference>
<dbReference type="GO" id="GO:0015297">
    <property type="term" value="F:antiporter activity"/>
    <property type="evidence" value="ECO:0007669"/>
    <property type="project" value="UniProtKB-KW"/>
</dbReference>
<name>A0A1Q9APC2_9HYPH</name>
<dbReference type="InterPro" id="IPR050222">
    <property type="entry name" value="MATE_MdtK"/>
</dbReference>